<evidence type="ECO:0000313" key="3">
    <source>
        <dbReference type="EMBL" id="JAH96607.1"/>
    </source>
</evidence>
<dbReference type="Gene3D" id="1.20.1270.280">
    <property type="match status" value="1"/>
</dbReference>
<accession>A0A0E9X1J0</accession>
<dbReference type="GO" id="GO:0005858">
    <property type="term" value="C:axonemal dynein complex"/>
    <property type="evidence" value="ECO:0007669"/>
    <property type="project" value="TreeGrafter"/>
</dbReference>
<dbReference type="AlphaFoldDB" id="A0A0E9X1J0"/>
<dbReference type="EMBL" id="GBXM01011970">
    <property type="protein sequence ID" value="JAH96607.1"/>
    <property type="molecule type" value="Transcribed_RNA"/>
</dbReference>
<protein>
    <recommendedName>
        <fullName evidence="2">Dynein heavy chain C-terminal domain-containing protein</fullName>
    </recommendedName>
</protein>
<feature type="compositionally biased region" description="Polar residues" evidence="1">
    <location>
        <begin position="253"/>
        <end position="264"/>
    </location>
</feature>
<reference evidence="3" key="2">
    <citation type="journal article" date="2015" name="Fish Shellfish Immunol.">
        <title>Early steps in the European eel (Anguilla anguilla)-Vibrio vulnificus interaction in the gills: Role of the RtxA13 toxin.</title>
        <authorList>
            <person name="Callol A."/>
            <person name="Pajuelo D."/>
            <person name="Ebbesson L."/>
            <person name="Teles M."/>
            <person name="MacKenzie S."/>
            <person name="Amaro C."/>
        </authorList>
    </citation>
    <scope>NUCLEOTIDE SEQUENCE</scope>
</reference>
<organism evidence="3">
    <name type="scientific">Anguilla anguilla</name>
    <name type="common">European freshwater eel</name>
    <name type="synonym">Muraena anguilla</name>
    <dbReference type="NCBI Taxonomy" id="7936"/>
    <lineage>
        <taxon>Eukaryota</taxon>
        <taxon>Metazoa</taxon>
        <taxon>Chordata</taxon>
        <taxon>Craniata</taxon>
        <taxon>Vertebrata</taxon>
        <taxon>Euteleostomi</taxon>
        <taxon>Actinopterygii</taxon>
        <taxon>Neopterygii</taxon>
        <taxon>Teleostei</taxon>
        <taxon>Anguilliformes</taxon>
        <taxon>Anguillidae</taxon>
        <taxon>Anguilla</taxon>
    </lineage>
</organism>
<dbReference type="InterPro" id="IPR026983">
    <property type="entry name" value="DHC"/>
</dbReference>
<dbReference type="GO" id="GO:0051959">
    <property type="term" value="F:dynein light intermediate chain binding"/>
    <property type="evidence" value="ECO:0007669"/>
    <property type="project" value="InterPro"/>
</dbReference>
<dbReference type="InterPro" id="IPR041228">
    <property type="entry name" value="Dynein_C"/>
</dbReference>
<feature type="region of interest" description="Disordered" evidence="1">
    <location>
        <begin position="241"/>
        <end position="264"/>
    </location>
</feature>
<proteinExistence type="predicted"/>
<dbReference type="PANTHER" id="PTHR46532">
    <property type="entry name" value="MALE FERTILITY FACTOR KL5"/>
    <property type="match status" value="1"/>
</dbReference>
<dbReference type="FunFam" id="1.20.1270.280:FF:000004">
    <property type="entry name" value="Cytoplasmic dynein heavy chain 2"/>
    <property type="match status" value="1"/>
</dbReference>
<dbReference type="GO" id="GO:0007018">
    <property type="term" value="P:microtubule-based movement"/>
    <property type="evidence" value="ECO:0007669"/>
    <property type="project" value="InterPro"/>
</dbReference>
<dbReference type="GO" id="GO:0045505">
    <property type="term" value="F:dynein intermediate chain binding"/>
    <property type="evidence" value="ECO:0007669"/>
    <property type="project" value="InterPro"/>
</dbReference>
<feature type="domain" description="Dynein heavy chain C-terminal" evidence="2">
    <location>
        <begin position="37"/>
        <end position="245"/>
    </location>
</feature>
<dbReference type="Pfam" id="PF18199">
    <property type="entry name" value="Dynein_C"/>
    <property type="match status" value="1"/>
</dbReference>
<evidence type="ECO:0000259" key="2">
    <source>
        <dbReference type="Pfam" id="PF18199"/>
    </source>
</evidence>
<dbReference type="PANTHER" id="PTHR46532:SF13">
    <property type="entry name" value="CYTOPLASMIC DYNEIN 1 HEAVY CHAIN 1"/>
    <property type="match status" value="1"/>
</dbReference>
<name>A0A0E9X1J0_ANGAN</name>
<evidence type="ECO:0000256" key="1">
    <source>
        <dbReference type="SAM" id="MobiDB-lite"/>
    </source>
</evidence>
<reference evidence="3" key="1">
    <citation type="submission" date="2014-11" db="EMBL/GenBank/DDBJ databases">
        <authorList>
            <person name="Amaro Gonzalez C."/>
        </authorList>
    </citation>
    <scope>NUCLEOTIDE SEQUENCE</scope>
</reference>
<sequence length="264" mass="30169">MASVREEFMHWVEMLPDTQTPSWLGLPSNAERVLLTTQGTDMMGKMLKMQMLEDEDDLAYETEKKKRTSSYSDAQPAWMRTLHTTACNWLQLIPQTVNHLKRTVENIKDPLFRFFEREVKMGARMLQDVRQDLTDVVHVCEGKKKQTNVLRTLINDLVKGILPRSWSRYTVPTSMTVIQWVADFSDRIKQLQMISQAAASGGAKELKNIHVCLGSMFVPEAYITATRQYVAQVNSWSLESSAWRSTSPPPRVQRSTRAASASKV</sequence>